<name>A0A3A3EMY6_9GAMM</name>
<proteinExistence type="predicted"/>
<protein>
    <submittedName>
        <fullName evidence="1">Uncharacterized protein</fullName>
    </submittedName>
</protein>
<dbReference type="AlphaFoldDB" id="A0A3A3EMY6"/>
<sequence length="554" mass="60010">MINNLFIIFANNKVLVNSSGENAMKKSILSVLMVCGAVTADAAANSCTGELYGINSGRGHLGVVFSLDEQAQTAAIHSKAKFSSAAMAFDSTRNRLYYVSAPRALTYKLDPSALNLSDDELKDLPIKGEKYKYTKLAYVDMETNTHTEVARTSPMTRLAYDPNRDVIYGSKGSKFYVIYPDSGETQFVGNMTGYGNSSDILRGDMVVKNGEVYLVSATSIFSLDLSSLELSKKSEHGLTTVTGAALDQNGELLISREVINDQGNYNVTKLYKASIETGKTCALGTYPMRINDLALNTLKPVACYAQPTCSTGAESFVITSIDKERKATWQNYTMNAYLFDKPVAKLMSSANFGEGGIVNKTLSINHDFAAANSITEAAIDSYDTDIFFMGSFHDTDFTDAELAELYNWSKKSGNVTIIAADSDMPNEKVYAKWGYTVTRDGYVDGPNTQNPDGVNTQAQQAIFAGPFGGVTSFNQAGGARGYFSEMPAGTQVLAVNQDGLPTIVMDSETGDILLSDNGIVNSQNKEGNYTDGTTVSSMTERLFMNLINFASEIE</sequence>
<dbReference type="SUPFAM" id="SSF69322">
    <property type="entry name" value="Tricorn protease domain 2"/>
    <property type="match status" value="1"/>
</dbReference>
<evidence type="ECO:0000313" key="1">
    <source>
        <dbReference type="EMBL" id="RJF37093.1"/>
    </source>
</evidence>
<comment type="caution">
    <text evidence="1">The sequence shown here is derived from an EMBL/GenBank/DDBJ whole genome shotgun (WGS) entry which is preliminary data.</text>
</comment>
<gene>
    <name evidence="1" type="ORF">D4741_03125</name>
</gene>
<evidence type="ECO:0000313" key="2">
    <source>
        <dbReference type="Proteomes" id="UP000265938"/>
    </source>
</evidence>
<accession>A0A3A3EMY6</accession>
<reference evidence="1 2" key="1">
    <citation type="submission" date="2018-09" db="EMBL/GenBank/DDBJ databases">
        <title>Identification of marine bacteria producing industrial enzymes.</title>
        <authorList>
            <person name="Cheng T.H."/>
            <person name="Saidin J."/>
            <person name="Muhd D.D."/>
            <person name="Isa M.N.M."/>
            <person name="Bakar M.F.A."/>
            <person name="Ismail N."/>
        </authorList>
    </citation>
    <scope>NUCLEOTIDE SEQUENCE [LARGE SCALE GENOMIC DNA]</scope>
    <source>
        <strain evidence="1 2">MNAD 1.6</strain>
    </source>
</reference>
<dbReference type="EMBL" id="QYSE01000001">
    <property type="protein sequence ID" value="RJF37093.1"/>
    <property type="molecule type" value="Genomic_DNA"/>
</dbReference>
<dbReference type="Proteomes" id="UP000265938">
    <property type="component" value="Unassembled WGS sequence"/>
</dbReference>
<organism evidence="1 2">
    <name type="scientific">Pseudoalteromonas gelatinilytica</name>
    <dbReference type="NCBI Taxonomy" id="1703256"/>
    <lineage>
        <taxon>Bacteria</taxon>
        <taxon>Pseudomonadati</taxon>
        <taxon>Pseudomonadota</taxon>
        <taxon>Gammaproteobacteria</taxon>
        <taxon>Alteromonadales</taxon>
        <taxon>Pseudoalteromonadaceae</taxon>
        <taxon>Pseudoalteromonas</taxon>
    </lineage>
</organism>